<sequence>MSVEEILVVTFTEAATNELRGRIRLRIHEMRLACLRNGIGLKEGSEYLTLLEQIKTPEQREFAANWLLIAERQMDEAAIYTIHGFCQRMLVQNAFESGVLFEQTMIQDELPIQKQACADFWRRHFYPIDYSMAKVVSSHWNGPEALLSDIKPFLQGDMPYIVNENKVDETLEERHNRLITLIKNVKSSWAAGSAEFAKLITDSDVDKRSYSSRFLPNWLDKMANWAQEETVDYQLPKEIERFSQTILHDKSKSGSGPEHIAFAQIDELLAESLTIKDLIIPLAITEIRTSIAHEKHSRGEMGFDDLLTRLDKALKHEGGQYLADAVSQRFPVAMIDEFQDTDPQQYRIFQRIYQGKAHSALLFIGDPKQAIYAFRGADIFTYIEAKKQVSAHYTLGTNHRSSEQMVSAVNQIFSHCNNPFIFEQIPFNPVNFSQKNAGKSLHHDGQDIKALTFWQIDAEALSIADYEQNMAAQCAAQVSEWLQGGLQGSTFFQHIDGECLPVSASDITVLVRSRREAILIRNALNQLNIPSVFQSNRESVFATQEARDLLWILQAVLSPEKERVLRSALAAGILGLSAKDIDELNYNEREWEKLVDEFTRYAVIWHTRGVLPMLRVLMSKRHIAESLLSTTEGERRLMDVMHIGELLQEMSLQLEGEHTLVRWLTQQIAHPDHQANSQQMRLESDKHLVQISTIHKSKGLEYKIVWLPFACNFLPQSKALYHDRDDYKTHLDLADNKENIELADEERLAEDLRLLYVALTRAIYHCSVGIAPIIKGNRKKSGETDIHLSAIGYLIQQSQAGDVVLLNENLAKLKSTVIDVLPVEQINAKPLLLDQNNDETLSAKQFNRSLNTYWRVTSYSGLSYSSGGHNEIEQTISSEQLANSLAPKMDIEASTDDLSQEMDESTFTPHQFPKGANPGTFLHSLMEEIDFSKDISIEWLIEKLEGSGFDVKWAPMLQQWLTAILQVPLSDDGLCLSALAEQDKLDEMQFYLPIEHLLEANSYDQLAHRYDPLSAVCPPLNFEKVQGILKGFIDLTFLWKGKFYLLDYKSNYLGEDENGYTQEAMSEAMIDHRYDLQYQLYSLALHRYLKQRLPNYRYGEHFGGVYYLFLRGVSDIESKNGIFFYRPEEEFIEELDLLFHDPIKQDNQS</sequence>
<feature type="region of interest" description="DNA-binding and helicase activity, interacts with RecC" evidence="15">
    <location>
        <begin position="1"/>
        <end position="807"/>
    </location>
</feature>
<keyword evidence="7 15" id="KW-0269">Exonuclease</keyword>
<dbReference type="EMBL" id="AKKN01000005">
    <property type="protein sequence ID" value="EKT60131.1"/>
    <property type="molecule type" value="Genomic_DNA"/>
</dbReference>
<comment type="catalytic activity">
    <reaction evidence="15">
        <text>Exonucleolytic cleavage (in the presence of ATP) in either 5'- to 3'- or 3'- to 5'-direction to yield 5'-phosphooligonucleotides.</text>
        <dbReference type="EC" id="3.1.11.5"/>
    </reaction>
</comment>
<dbReference type="HOGENOM" id="CLU_001114_6_0_6"/>
<comment type="caution">
    <text evidence="19">The sequence shown here is derived from an EMBL/GenBank/DDBJ whole genome shotgun (WGS) entry which is preliminary data.</text>
</comment>
<feature type="active site" description="For nuclease activity" evidence="15">
    <location>
        <position position="1047"/>
    </location>
</feature>
<organism evidence="19 20">
    <name type="scientific">Providencia sneebia DSM 19967</name>
    <dbReference type="NCBI Taxonomy" id="1141660"/>
    <lineage>
        <taxon>Bacteria</taxon>
        <taxon>Pseudomonadati</taxon>
        <taxon>Pseudomonadota</taxon>
        <taxon>Gammaproteobacteria</taxon>
        <taxon>Enterobacterales</taxon>
        <taxon>Morganellaceae</taxon>
        <taxon>Providencia</taxon>
    </lineage>
</organism>
<evidence type="ECO:0000256" key="1">
    <source>
        <dbReference type="ARBA" id="ARBA00022722"/>
    </source>
</evidence>
<dbReference type="PROSITE" id="PS51198">
    <property type="entry name" value="UVRD_HELICASE_ATP_BIND"/>
    <property type="match status" value="1"/>
</dbReference>
<evidence type="ECO:0000256" key="8">
    <source>
        <dbReference type="ARBA" id="ARBA00022840"/>
    </source>
</evidence>
<gene>
    <name evidence="15 19" type="primary">recB</name>
    <name evidence="19" type="ORF">OO7_04869</name>
</gene>
<comment type="domain">
    <text evidence="15">The N-terminal DNA-binding domain is a ssDNA-dependent ATPase and has ATP-dependent 3'-5' helicase function. This domain interacts with RecC.</text>
</comment>
<evidence type="ECO:0000256" key="10">
    <source>
        <dbReference type="ARBA" id="ARBA00023125"/>
    </source>
</evidence>
<dbReference type="GO" id="GO:0003677">
    <property type="term" value="F:DNA binding"/>
    <property type="evidence" value="ECO:0007669"/>
    <property type="project" value="UniProtKB-UniRule"/>
</dbReference>
<dbReference type="InterPro" id="IPR027417">
    <property type="entry name" value="P-loop_NTPase"/>
</dbReference>
<dbReference type="GO" id="GO:0008854">
    <property type="term" value="F:exodeoxyribonuclease V activity"/>
    <property type="evidence" value="ECO:0007669"/>
    <property type="project" value="UniProtKB-EC"/>
</dbReference>
<keyword evidence="10 15" id="KW-0238">DNA-binding</keyword>
<comment type="catalytic activity">
    <reaction evidence="13 15">
        <text>Couples ATP hydrolysis with the unwinding of duplex DNA by translocating in the 3'-5' direction.</text>
        <dbReference type="EC" id="5.6.2.4"/>
    </reaction>
</comment>
<keyword evidence="3 15" id="KW-0547">Nucleotide-binding</keyword>
<dbReference type="Gene3D" id="3.40.50.300">
    <property type="entry name" value="P-loop containing nucleotide triphosphate hydrolases"/>
    <property type="match status" value="2"/>
</dbReference>
<accession>K8WJI7</accession>
<keyword evidence="2 15" id="KW-0479">Metal-binding</keyword>
<evidence type="ECO:0000256" key="4">
    <source>
        <dbReference type="ARBA" id="ARBA00022763"/>
    </source>
</evidence>
<comment type="subunit">
    <text evidence="15">Heterotrimer of RecB, RecC and RecD. All subunits contribute to DNA-binding. Interacts with RecA.</text>
</comment>
<keyword evidence="20" id="KW-1185">Reference proteome</keyword>
<comment type="function">
    <text evidence="15">A helicase/nuclease that prepares dsDNA breaks (DSB) for recombinational DNA repair. Binds to DSBs and unwinds DNA via a highly rapid and processive ATP-dependent bidirectional helicase activity. Unwinds dsDNA until it encounters a Chi (crossover hotspot instigator) sequence from the 3' direction. Cuts ssDNA a few nucleotides 3' to the Chi site. The properties and activities of the enzyme are changed at Chi. The Chi-altered holoenzyme produces a long 3'-ssDNA overhang and facilitates RecA-binding to the ssDNA for homologous DNA recombination and repair. Holoenzyme degrades any linearized DNA that is unable to undergo homologous recombination. In the holoenzyme this subunit contributes ATPase, 3'-5' helicase, exonuclease activity and loads RecA onto ssDNA.</text>
</comment>
<evidence type="ECO:0000256" key="3">
    <source>
        <dbReference type="ARBA" id="ARBA00022741"/>
    </source>
</evidence>
<reference evidence="19 20" key="1">
    <citation type="journal article" date="2012" name="BMC Genomics">
        <title>Comparative genomics of bacteria in the genus Providencia isolated from wild Drosophila melanogaster.</title>
        <authorList>
            <person name="Galac M.R."/>
            <person name="Lazzaro B.P."/>
        </authorList>
    </citation>
    <scope>NUCLEOTIDE SEQUENCE [LARGE SCALE GENOMIC DNA]</scope>
    <source>
        <strain evidence="19 20">DSM 19967</strain>
    </source>
</reference>
<dbReference type="GO" id="GO:0005524">
    <property type="term" value="F:ATP binding"/>
    <property type="evidence" value="ECO:0007669"/>
    <property type="project" value="UniProtKB-UniRule"/>
</dbReference>
<dbReference type="InterPro" id="IPR000212">
    <property type="entry name" value="DNA_helicase_UvrD/REP"/>
</dbReference>
<dbReference type="AlphaFoldDB" id="K8WJI7"/>
<evidence type="ECO:0000259" key="17">
    <source>
        <dbReference type="PROSITE" id="PS51198"/>
    </source>
</evidence>
<feature type="binding site" evidence="15">
    <location>
        <position position="1047"/>
    </location>
    <ligand>
        <name>Mg(2+)</name>
        <dbReference type="ChEBI" id="CHEBI:18420"/>
    </ligand>
</feature>
<dbReference type="GO" id="GO:0016887">
    <property type="term" value="F:ATP hydrolysis activity"/>
    <property type="evidence" value="ECO:0007669"/>
    <property type="project" value="RHEA"/>
</dbReference>
<evidence type="ECO:0000256" key="12">
    <source>
        <dbReference type="ARBA" id="ARBA00023235"/>
    </source>
</evidence>
<dbReference type="GO" id="GO:0000287">
    <property type="term" value="F:magnesium ion binding"/>
    <property type="evidence" value="ECO:0007669"/>
    <property type="project" value="UniProtKB-UniRule"/>
</dbReference>
<dbReference type="PATRIC" id="fig|1141660.3.peg.987"/>
<dbReference type="EC" id="5.6.2.4" evidence="15"/>
<keyword evidence="12 15" id="KW-0413">Isomerase</keyword>
<evidence type="ECO:0000256" key="14">
    <source>
        <dbReference type="ARBA" id="ARBA00048988"/>
    </source>
</evidence>
<dbReference type="GO" id="GO:0009338">
    <property type="term" value="C:exodeoxyribonuclease V complex"/>
    <property type="evidence" value="ECO:0007669"/>
    <property type="project" value="TreeGrafter"/>
</dbReference>
<dbReference type="PROSITE" id="PS51217">
    <property type="entry name" value="UVRD_HELICASE_CTER"/>
    <property type="match status" value="1"/>
</dbReference>
<dbReference type="InterPro" id="IPR011604">
    <property type="entry name" value="PDDEXK-like_dom_sf"/>
</dbReference>
<dbReference type="Gene3D" id="1.10.3170.10">
    <property type="entry name" value="Recbcd, chain B, domain 2"/>
    <property type="match status" value="1"/>
</dbReference>
<comment type="catalytic activity">
    <reaction evidence="14 15">
        <text>ATP + H2O = ADP + phosphate + H(+)</text>
        <dbReference type="Rhea" id="RHEA:13065"/>
        <dbReference type="ChEBI" id="CHEBI:15377"/>
        <dbReference type="ChEBI" id="CHEBI:15378"/>
        <dbReference type="ChEBI" id="CHEBI:30616"/>
        <dbReference type="ChEBI" id="CHEBI:43474"/>
        <dbReference type="ChEBI" id="CHEBI:456216"/>
        <dbReference type="EC" id="5.6.2.4"/>
    </reaction>
</comment>
<keyword evidence="4 15" id="KW-0227">DNA damage</keyword>
<evidence type="ECO:0000256" key="6">
    <source>
        <dbReference type="ARBA" id="ARBA00022806"/>
    </source>
</evidence>
<dbReference type="InterPro" id="IPR014016">
    <property type="entry name" value="UvrD-like_ATP-bd"/>
</dbReference>
<feature type="domain" description="UvrD-like helicase C-terminal" evidence="18">
    <location>
        <begin position="432"/>
        <end position="699"/>
    </location>
</feature>
<keyword evidence="5 15" id="KW-0378">Hydrolase</keyword>
<dbReference type="InterPro" id="IPR011335">
    <property type="entry name" value="Restrct_endonuc-II-like"/>
</dbReference>
<feature type="region of interest" description="Nuclease activity, interacts with RecD and RecA" evidence="15">
    <location>
        <begin position="853"/>
        <end position="1149"/>
    </location>
</feature>
<dbReference type="InterPro" id="IPR004586">
    <property type="entry name" value="RecB"/>
</dbReference>
<evidence type="ECO:0000256" key="7">
    <source>
        <dbReference type="ARBA" id="ARBA00022839"/>
    </source>
</evidence>
<dbReference type="Gene3D" id="3.90.320.10">
    <property type="match status" value="1"/>
</dbReference>
<feature type="domain" description="UvrD-like helicase ATP-binding" evidence="17">
    <location>
        <begin position="1"/>
        <end position="402"/>
    </location>
</feature>
<dbReference type="EC" id="3.1.11.5" evidence="15"/>
<keyword evidence="1 15" id="KW-0540">Nuclease</keyword>
<evidence type="ECO:0000313" key="20">
    <source>
        <dbReference type="Proteomes" id="UP000010290"/>
    </source>
</evidence>
<dbReference type="InterPro" id="IPR014017">
    <property type="entry name" value="DNA_helicase_UvrD-like_C"/>
</dbReference>
<evidence type="ECO:0000256" key="9">
    <source>
        <dbReference type="ARBA" id="ARBA00022842"/>
    </source>
</evidence>
<evidence type="ECO:0000256" key="16">
    <source>
        <dbReference type="PROSITE-ProRule" id="PRU00560"/>
    </source>
</evidence>
<dbReference type="GO" id="GO:0005829">
    <property type="term" value="C:cytosol"/>
    <property type="evidence" value="ECO:0007669"/>
    <property type="project" value="TreeGrafter"/>
</dbReference>
<comment type="caution">
    <text evidence="16">Lacks conserved residue(s) required for the propagation of feature annotation.</text>
</comment>
<keyword evidence="9 15" id="KW-0460">Magnesium</keyword>
<dbReference type="NCBIfam" id="NF008128">
    <property type="entry name" value="PRK10876.1"/>
    <property type="match status" value="1"/>
</dbReference>
<feature type="binding site" evidence="15">
    <location>
        <position position="1034"/>
    </location>
    <ligand>
        <name>Mg(2+)</name>
        <dbReference type="ChEBI" id="CHEBI:18420"/>
    </ligand>
</feature>
<feature type="binding site" evidence="15">
    <location>
        <position position="923"/>
    </location>
    <ligand>
        <name>Mg(2+)</name>
        <dbReference type="ChEBI" id="CHEBI:18420"/>
    </ligand>
</feature>
<keyword evidence="6 15" id="KW-0347">Helicase</keyword>
<dbReference type="HAMAP" id="MF_01485">
    <property type="entry name" value="RecB"/>
    <property type="match status" value="1"/>
</dbReference>
<comment type="miscellaneous">
    <text evidence="15">In the RecBCD complex, RecB has a slow 3'-5' helicase, an exonuclease activity and loads RecA onto ssDNA, RecD has a fast 5'-3' helicase activity, while RecC stimulates the ATPase and processivity of the RecB helicase and contributes to recognition of the Chi site.</text>
</comment>
<comment type="similarity">
    <text evidence="15">Belongs to the helicase family. UvrD subfamily.</text>
</comment>
<dbReference type="Gene3D" id="1.10.486.10">
    <property type="entry name" value="PCRA, domain 4"/>
    <property type="match status" value="1"/>
</dbReference>
<keyword evidence="11 15" id="KW-0234">DNA repair</keyword>
<protein>
    <recommendedName>
        <fullName evidence="15">RecBCD enzyme subunit RecB</fullName>
        <ecNumber evidence="15">3.1.11.5</ecNumber>
        <ecNumber evidence="15">5.6.2.4</ecNumber>
    </recommendedName>
    <alternativeName>
        <fullName evidence="15">DNA 3'-5' helicase subunit RecB</fullName>
    </alternativeName>
    <alternativeName>
        <fullName evidence="15">Exonuclease V subunit RecB</fullName>
        <shortName evidence="15">ExoV subunit RecB</shortName>
    </alternativeName>
    <alternativeName>
        <fullName evidence="15">Helicase/nuclease RecBCD subunit RecB</fullName>
    </alternativeName>
</protein>
<dbReference type="PANTHER" id="PTHR11070">
    <property type="entry name" value="UVRD / RECB / PCRA DNA HELICASE FAMILY MEMBER"/>
    <property type="match status" value="1"/>
</dbReference>
<dbReference type="CDD" id="cd22352">
    <property type="entry name" value="RecB_C-like"/>
    <property type="match status" value="1"/>
</dbReference>
<dbReference type="NCBIfam" id="TIGR00609">
    <property type="entry name" value="recB"/>
    <property type="match status" value="1"/>
</dbReference>
<dbReference type="GO" id="GO:0000724">
    <property type="term" value="P:double-strand break repair via homologous recombination"/>
    <property type="evidence" value="ECO:0007669"/>
    <property type="project" value="UniProtKB-UniRule"/>
</dbReference>
<dbReference type="PANTHER" id="PTHR11070:SF23">
    <property type="entry name" value="RECBCD ENZYME SUBUNIT RECB"/>
    <property type="match status" value="1"/>
</dbReference>
<evidence type="ECO:0000256" key="15">
    <source>
        <dbReference type="HAMAP-Rule" id="MF_01485"/>
    </source>
</evidence>
<evidence type="ECO:0000256" key="13">
    <source>
        <dbReference type="ARBA" id="ARBA00034617"/>
    </source>
</evidence>
<dbReference type="SUPFAM" id="SSF52540">
    <property type="entry name" value="P-loop containing nucleoside triphosphate hydrolases"/>
    <property type="match status" value="1"/>
</dbReference>
<proteinExistence type="inferred from homology"/>
<evidence type="ECO:0000256" key="2">
    <source>
        <dbReference type="ARBA" id="ARBA00022723"/>
    </source>
</evidence>
<dbReference type="GO" id="GO:0043138">
    <property type="term" value="F:3'-5' DNA helicase activity"/>
    <property type="evidence" value="ECO:0007669"/>
    <property type="project" value="UniProtKB-UniRule"/>
</dbReference>
<evidence type="ECO:0000313" key="19">
    <source>
        <dbReference type="EMBL" id="EKT60131.1"/>
    </source>
</evidence>
<dbReference type="SUPFAM" id="SSF52980">
    <property type="entry name" value="Restriction endonuclease-like"/>
    <property type="match status" value="1"/>
</dbReference>
<evidence type="ECO:0000256" key="11">
    <source>
        <dbReference type="ARBA" id="ARBA00023204"/>
    </source>
</evidence>
<dbReference type="Pfam" id="PF00580">
    <property type="entry name" value="UvrD-helicase"/>
    <property type="match status" value="1"/>
</dbReference>
<dbReference type="Pfam" id="PF13361">
    <property type="entry name" value="UvrD_C"/>
    <property type="match status" value="2"/>
</dbReference>
<evidence type="ECO:0000259" key="18">
    <source>
        <dbReference type="PROSITE" id="PS51217"/>
    </source>
</evidence>
<name>K8WJI7_9GAMM</name>
<evidence type="ECO:0000256" key="5">
    <source>
        <dbReference type="ARBA" id="ARBA00022801"/>
    </source>
</evidence>
<keyword evidence="8 15" id="KW-0067">ATP-binding</keyword>
<comment type="domain">
    <text evidence="15">The C-terminal domain has nuclease activity and interacts with RecD. It interacts with RecA, facilitating its loading onto ssDNA.</text>
</comment>
<comment type="cofactor">
    <cofactor evidence="15">
        <name>Mg(2+)</name>
        <dbReference type="ChEBI" id="CHEBI:18420"/>
    </cofactor>
    <text evidence="15">Binds 1 Mg(2+) ion per subunit.</text>
</comment>
<dbReference type="Proteomes" id="UP000010290">
    <property type="component" value="Chromosome"/>
</dbReference>